<evidence type="ECO:0000313" key="1">
    <source>
        <dbReference type="EMBL" id="TFK38979.1"/>
    </source>
</evidence>
<sequence>MLVLGIGCFISQCGERIVNDSHLYHQNEVFLDVTARVNVLNALSRFETGHTFSFIPRREFELDDEFKLMSYCPLTSVKPLICHRKPSREQGRVYGQDESAFKDAEHCRQYGNLCAGADNATPTGGIQYAPDKLAFVWKIKQLEVGGS</sequence>
<accession>A0A5C3M0N4</accession>
<keyword evidence="2" id="KW-1185">Reference proteome</keyword>
<dbReference type="InterPro" id="IPR036168">
    <property type="entry name" value="AP2_Mu_C_sf"/>
</dbReference>
<evidence type="ECO:0000313" key="2">
    <source>
        <dbReference type="Proteomes" id="UP000308652"/>
    </source>
</evidence>
<gene>
    <name evidence="1" type="ORF">BDQ12DRAFT_665765</name>
</gene>
<dbReference type="SUPFAM" id="SSF49447">
    <property type="entry name" value="Second domain of Mu2 adaptin subunit (ap50) of ap2 adaptor"/>
    <property type="match status" value="1"/>
</dbReference>
<protein>
    <submittedName>
        <fullName evidence="1">Uncharacterized protein</fullName>
    </submittedName>
</protein>
<dbReference type="EMBL" id="ML213601">
    <property type="protein sequence ID" value="TFK38979.1"/>
    <property type="molecule type" value="Genomic_DNA"/>
</dbReference>
<dbReference type="AlphaFoldDB" id="A0A5C3M0N4"/>
<reference evidence="1 2" key="1">
    <citation type="journal article" date="2019" name="Nat. Ecol. Evol.">
        <title>Megaphylogeny resolves global patterns of mushroom evolution.</title>
        <authorList>
            <person name="Varga T."/>
            <person name="Krizsan K."/>
            <person name="Foldi C."/>
            <person name="Dima B."/>
            <person name="Sanchez-Garcia M."/>
            <person name="Sanchez-Ramirez S."/>
            <person name="Szollosi G.J."/>
            <person name="Szarkandi J.G."/>
            <person name="Papp V."/>
            <person name="Albert L."/>
            <person name="Andreopoulos W."/>
            <person name="Angelini C."/>
            <person name="Antonin V."/>
            <person name="Barry K.W."/>
            <person name="Bougher N.L."/>
            <person name="Buchanan P."/>
            <person name="Buyck B."/>
            <person name="Bense V."/>
            <person name="Catcheside P."/>
            <person name="Chovatia M."/>
            <person name="Cooper J."/>
            <person name="Damon W."/>
            <person name="Desjardin D."/>
            <person name="Finy P."/>
            <person name="Geml J."/>
            <person name="Haridas S."/>
            <person name="Hughes K."/>
            <person name="Justo A."/>
            <person name="Karasinski D."/>
            <person name="Kautmanova I."/>
            <person name="Kiss B."/>
            <person name="Kocsube S."/>
            <person name="Kotiranta H."/>
            <person name="LaButti K.M."/>
            <person name="Lechner B.E."/>
            <person name="Liimatainen K."/>
            <person name="Lipzen A."/>
            <person name="Lukacs Z."/>
            <person name="Mihaltcheva S."/>
            <person name="Morgado L.N."/>
            <person name="Niskanen T."/>
            <person name="Noordeloos M.E."/>
            <person name="Ohm R.A."/>
            <person name="Ortiz-Santana B."/>
            <person name="Ovrebo C."/>
            <person name="Racz N."/>
            <person name="Riley R."/>
            <person name="Savchenko A."/>
            <person name="Shiryaev A."/>
            <person name="Soop K."/>
            <person name="Spirin V."/>
            <person name="Szebenyi C."/>
            <person name="Tomsovsky M."/>
            <person name="Tulloss R.E."/>
            <person name="Uehling J."/>
            <person name="Grigoriev I.V."/>
            <person name="Vagvolgyi C."/>
            <person name="Papp T."/>
            <person name="Martin F.M."/>
            <person name="Miettinen O."/>
            <person name="Hibbett D.S."/>
            <person name="Nagy L.G."/>
        </authorList>
    </citation>
    <scope>NUCLEOTIDE SEQUENCE [LARGE SCALE GENOMIC DNA]</scope>
    <source>
        <strain evidence="1 2">CBS 166.37</strain>
    </source>
</reference>
<proteinExistence type="predicted"/>
<dbReference type="STRING" id="68775.A0A5C3M0N4"/>
<organism evidence="1 2">
    <name type="scientific">Crucibulum laeve</name>
    <dbReference type="NCBI Taxonomy" id="68775"/>
    <lineage>
        <taxon>Eukaryota</taxon>
        <taxon>Fungi</taxon>
        <taxon>Dikarya</taxon>
        <taxon>Basidiomycota</taxon>
        <taxon>Agaricomycotina</taxon>
        <taxon>Agaricomycetes</taxon>
        <taxon>Agaricomycetidae</taxon>
        <taxon>Agaricales</taxon>
        <taxon>Agaricineae</taxon>
        <taxon>Nidulariaceae</taxon>
        <taxon>Crucibulum</taxon>
    </lineage>
</organism>
<name>A0A5C3M0N4_9AGAR</name>
<dbReference type="Proteomes" id="UP000308652">
    <property type="component" value="Unassembled WGS sequence"/>
</dbReference>